<feature type="compositionally biased region" description="Low complexity" evidence="2">
    <location>
        <begin position="86"/>
        <end position="110"/>
    </location>
</feature>
<evidence type="ECO:0000259" key="3">
    <source>
        <dbReference type="Pfam" id="PF03330"/>
    </source>
</evidence>
<dbReference type="InterPro" id="IPR051477">
    <property type="entry name" value="Expansin_CellWall"/>
</dbReference>
<feature type="domain" description="RlpA-like protein double-psi beta-barrel" evidence="3">
    <location>
        <begin position="163"/>
        <end position="217"/>
    </location>
</feature>
<comment type="caution">
    <text evidence="4">The sequence shown here is derived from an EMBL/GenBank/DDBJ whole genome shotgun (WGS) entry which is preliminary data.</text>
</comment>
<dbReference type="Pfam" id="PF03330">
    <property type="entry name" value="DPBB_1"/>
    <property type="match status" value="1"/>
</dbReference>
<dbReference type="InterPro" id="IPR009009">
    <property type="entry name" value="RlpA-like_DPBB"/>
</dbReference>
<dbReference type="CDD" id="cd22272">
    <property type="entry name" value="DPBB_EXLX1-like"/>
    <property type="match status" value="1"/>
</dbReference>
<dbReference type="InterPro" id="IPR049818">
    <property type="entry name" value="Expansin_EXLX1-like"/>
</dbReference>
<name>A0ABW6MW59_9ACTN</name>
<dbReference type="PANTHER" id="PTHR31836:SF21">
    <property type="entry name" value="EXPANSIN-LIKE PROTEIN 7"/>
    <property type="match status" value="1"/>
</dbReference>
<protein>
    <submittedName>
        <fullName evidence="4">Expansin EXLX1 family cellulose-binding protein</fullName>
    </submittedName>
</protein>
<dbReference type="Proteomes" id="UP001601422">
    <property type="component" value="Unassembled WGS sequence"/>
</dbReference>
<dbReference type="NCBIfam" id="NF041144">
    <property type="entry name" value="expansin_EXLX1"/>
    <property type="match status" value="1"/>
</dbReference>
<evidence type="ECO:0000313" key="5">
    <source>
        <dbReference type="Proteomes" id="UP001601422"/>
    </source>
</evidence>
<keyword evidence="5" id="KW-1185">Reference proteome</keyword>
<feature type="region of interest" description="Disordered" evidence="2">
    <location>
        <begin position="39"/>
        <end position="120"/>
    </location>
</feature>
<reference evidence="4 5" key="1">
    <citation type="submission" date="2024-10" db="EMBL/GenBank/DDBJ databases">
        <title>The Natural Products Discovery Center: Release of the First 8490 Sequenced Strains for Exploring Actinobacteria Biosynthetic Diversity.</title>
        <authorList>
            <person name="Kalkreuter E."/>
            <person name="Kautsar S.A."/>
            <person name="Yang D."/>
            <person name="Bader C.D."/>
            <person name="Teijaro C.N."/>
            <person name="Fluegel L."/>
            <person name="Davis C.M."/>
            <person name="Simpson J.R."/>
            <person name="Lauterbach L."/>
            <person name="Steele A.D."/>
            <person name="Gui C."/>
            <person name="Meng S."/>
            <person name="Li G."/>
            <person name="Viehrig K."/>
            <person name="Ye F."/>
            <person name="Su P."/>
            <person name="Kiefer A.F."/>
            <person name="Nichols A."/>
            <person name="Cepeda A.J."/>
            <person name="Yan W."/>
            <person name="Fan B."/>
            <person name="Jiang Y."/>
            <person name="Adhikari A."/>
            <person name="Zheng C.-J."/>
            <person name="Schuster L."/>
            <person name="Cowan T.M."/>
            <person name="Smanski M.J."/>
            <person name="Chevrette M.G."/>
            <person name="De Carvalho L.P.S."/>
            <person name="Shen B."/>
        </authorList>
    </citation>
    <scope>NUCLEOTIDE SEQUENCE [LARGE SCALE GENOMIC DNA]</scope>
    <source>
        <strain evidence="4 5">NPDC005497</strain>
    </source>
</reference>
<organism evidence="4 5">
    <name type="scientific">Streptomyces tibetensis</name>
    <dbReference type="NCBI Taxonomy" id="2382123"/>
    <lineage>
        <taxon>Bacteria</taxon>
        <taxon>Bacillati</taxon>
        <taxon>Actinomycetota</taxon>
        <taxon>Actinomycetes</taxon>
        <taxon>Kitasatosporales</taxon>
        <taxon>Streptomycetaceae</taxon>
        <taxon>Streptomyces</taxon>
    </lineage>
</organism>
<dbReference type="InterPro" id="IPR036908">
    <property type="entry name" value="RlpA-like_sf"/>
</dbReference>
<dbReference type="PANTHER" id="PTHR31836">
    <property type="match status" value="1"/>
</dbReference>
<dbReference type="Gene3D" id="2.40.40.10">
    <property type="entry name" value="RlpA-like domain"/>
    <property type="match status" value="1"/>
</dbReference>
<dbReference type="RefSeq" id="WP_362048828.1">
    <property type="nucleotide sequence ID" value="NZ_JBEXWN010000007.1"/>
</dbReference>
<evidence type="ECO:0000313" key="4">
    <source>
        <dbReference type="EMBL" id="MFF0005264.1"/>
    </source>
</evidence>
<keyword evidence="1" id="KW-0732">Signal</keyword>
<proteinExistence type="predicted"/>
<dbReference type="InterPro" id="IPR036749">
    <property type="entry name" value="Expansin_CBD_sf"/>
</dbReference>
<dbReference type="SUPFAM" id="SSF49590">
    <property type="entry name" value="PHL pollen allergen"/>
    <property type="match status" value="1"/>
</dbReference>
<evidence type="ECO:0000256" key="1">
    <source>
        <dbReference type="ARBA" id="ARBA00022729"/>
    </source>
</evidence>
<dbReference type="Gene3D" id="2.60.40.760">
    <property type="entry name" value="Expansin, cellulose-binding-like domain"/>
    <property type="match status" value="1"/>
</dbReference>
<evidence type="ECO:0000256" key="2">
    <source>
        <dbReference type="SAM" id="MobiDB-lite"/>
    </source>
</evidence>
<sequence length="319" mass="33234">MASPSHRRPVRKRRTALVLAVAAAAVGLLVSLVIALRPGGEPDTVRTASQATAGARPASPPTPHKATPAAKPSKARKASKAPKAPKPAATTPSARPSATAPRTSAPGPASGTAPLAGRIKPGTTYNGVATHYDAKDGDGACLYGPSPDLMVAAMNHTDYETSKACGAYILVRAANGASVTVRITNECPLPCAPGQIDLSKEAFAKLAGLSAGRIAITWSLQSPATSQTLSIRYKTGSSPHWCGIQALGHRNPLARLEVRTGSGWTRLTRTEYNYFLSESGTGCGGPLRLTDIYGEQLTVDGIAIRPDTVQPTRVQFTRR</sequence>
<dbReference type="SUPFAM" id="SSF50685">
    <property type="entry name" value="Barwin-like endoglucanases"/>
    <property type="match status" value="1"/>
</dbReference>
<accession>A0ABW6MW59</accession>
<dbReference type="EMBL" id="JBIAJP010000004">
    <property type="protein sequence ID" value="MFF0005264.1"/>
    <property type="molecule type" value="Genomic_DNA"/>
</dbReference>
<gene>
    <name evidence="4" type="ORF">ACFYQT_17770</name>
</gene>